<sequence>MQGKTMMTRQIPPFLTFFIVTVMQVGVGVFTFQRPIVKMVGQDGWMAIIISALMVHIVIWLVYQMLKENETVVDVQKRVFGKILGSLLSAYWIVYYSLFVLVILVSYVEILRVWLFPEVYHGLLSFLLLFLVYLFVGGGLRMVTGISVLSVLLAVPFLLFTRFPYGQMQLGSLFPIWDHSVMDIWMATQTMTFQFLGFEVLFMAYPFIKEAPRSQKWAHLSVIVSTMVYLFTFVLPVLFFQEQHLSTIIWPTISLWRMEYLGVSIWFMILVPNLALGLWAASRAAKQTMKISQRRSLQGLMVIVFAGAFFFVTRWEIESLSSFTGELGLYTVFVYLPFLYLIERIVSKRGRHW</sequence>
<keyword evidence="4" id="KW-0309">Germination</keyword>
<evidence type="ECO:0000256" key="3">
    <source>
        <dbReference type="ARBA" id="ARBA00022448"/>
    </source>
</evidence>
<dbReference type="Proteomes" id="UP000252100">
    <property type="component" value="Chromosome"/>
</dbReference>
<dbReference type="GO" id="GO:0016020">
    <property type="term" value="C:membrane"/>
    <property type="evidence" value="ECO:0007669"/>
    <property type="project" value="UniProtKB-SubCell"/>
</dbReference>
<feature type="transmembrane region" description="Helical" evidence="8">
    <location>
        <begin position="327"/>
        <end position="346"/>
    </location>
</feature>
<dbReference type="GO" id="GO:0009847">
    <property type="term" value="P:spore germination"/>
    <property type="evidence" value="ECO:0007669"/>
    <property type="project" value="InterPro"/>
</dbReference>
<evidence type="ECO:0000313" key="10">
    <source>
        <dbReference type="Proteomes" id="UP000252100"/>
    </source>
</evidence>
<feature type="transmembrane region" description="Helical" evidence="8">
    <location>
        <begin position="83"/>
        <end position="107"/>
    </location>
</feature>
<dbReference type="PANTHER" id="PTHR34975:SF2">
    <property type="entry name" value="SPORE GERMINATION PROTEIN A2"/>
    <property type="match status" value="1"/>
</dbReference>
<evidence type="ECO:0000256" key="6">
    <source>
        <dbReference type="ARBA" id="ARBA00022989"/>
    </source>
</evidence>
<protein>
    <submittedName>
        <fullName evidence="9">Uncharacterized protein</fullName>
    </submittedName>
</protein>
<keyword evidence="3" id="KW-0813">Transport</keyword>
<dbReference type="AlphaFoldDB" id="A0A345C1S3"/>
<dbReference type="PANTHER" id="PTHR34975">
    <property type="entry name" value="SPORE GERMINATION PROTEIN A2"/>
    <property type="match status" value="1"/>
</dbReference>
<evidence type="ECO:0000256" key="5">
    <source>
        <dbReference type="ARBA" id="ARBA00022692"/>
    </source>
</evidence>
<dbReference type="KEGG" id="rue:DT065_14890"/>
<evidence type="ECO:0000256" key="1">
    <source>
        <dbReference type="ARBA" id="ARBA00004141"/>
    </source>
</evidence>
<feature type="transmembrane region" description="Helical" evidence="8">
    <location>
        <begin position="12"/>
        <end position="32"/>
    </location>
</feature>
<reference evidence="9 10" key="1">
    <citation type="journal article" date="2018" name="J. Microbiol.">
        <title>Salicibibacter kimchii gen. nov., sp. nov., a moderately halophilic and alkalitolerant bacterium in the family Bacillaceae, isolated from kimchi.</title>
        <authorList>
            <person name="Jang J.Y."/>
            <person name="Oh Y.J."/>
            <person name="Lim S.K."/>
            <person name="Park H.K."/>
            <person name="Lee C."/>
            <person name="Kim J.Y."/>
            <person name="Lee M.A."/>
            <person name="Choi H.J."/>
        </authorList>
    </citation>
    <scope>NUCLEOTIDE SEQUENCE [LARGE SCALE GENOMIC DNA]</scope>
    <source>
        <strain evidence="9 10">NKC1-1</strain>
    </source>
</reference>
<feature type="transmembrane region" description="Helical" evidence="8">
    <location>
        <begin position="297"/>
        <end position="315"/>
    </location>
</feature>
<evidence type="ECO:0000256" key="8">
    <source>
        <dbReference type="SAM" id="Phobius"/>
    </source>
</evidence>
<evidence type="ECO:0000256" key="2">
    <source>
        <dbReference type="ARBA" id="ARBA00007998"/>
    </source>
</evidence>
<evidence type="ECO:0000313" key="9">
    <source>
        <dbReference type="EMBL" id="AXF57154.1"/>
    </source>
</evidence>
<feature type="transmembrane region" description="Helical" evidence="8">
    <location>
        <begin position="119"/>
        <end position="136"/>
    </location>
</feature>
<comment type="similarity">
    <text evidence="2">Belongs to the amino acid-polyamine-organocation (APC) superfamily. Spore germination protein (SGP) (TC 2.A.3.9) family.</text>
</comment>
<keyword evidence="5 8" id="KW-0812">Transmembrane</keyword>
<comment type="subcellular location">
    <subcellularLocation>
        <location evidence="1">Membrane</location>
        <topology evidence="1">Multi-pass membrane protein</topology>
    </subcellularLocation>
</comment>
<keyword evidence="6 8" id="KW-1133">Transmembrane helix</keyword>
<feature type="transmembrane region" description="Helical" evidence="8">
    <location>
        <begin position="184"/>
        <end position="205"/>
    </location>
</feature>
<dbReference type="RefSeq" id="WP_114374714.1">
    <property type="nucleotide sequence ID" value="NZ_CP031092.1"/>
</dbReference>
<organism evidence="9 10">
    <name type="scientific">Salicibibacter kimchii</name>
    <dbReference type="NCBI Taxonomy" id="2099786"/>
    <lineage>
        <taxon>Bacteria</taxon>
        <taxon>Bacillati</taxon>
        <taxon>Bacillota</taxon>
        <taxon>Bacilli</taxon>
        <taxon>Bacillales</taxon>
        <taxon>Bacillaceae</taxon>
        <taxon>Salicibibacter</taxon>
    </lineage>
</organism>
<accession>A0A345C1S3</accession>
<evidence type="ECO:0000256" key="4">
    <source>
        <dbReference type="ARBA" id="ARBA00022544"/>
    </source>
</evidence>
<dbReference type="EMBL" id="CP031092">
    <property type="protein sequence ID" value="AXF57154.1"/>
    <property type="molecule type" value="Genomic_DNA"/>
</dbReference>
<name>A0A345C1S3_9BACI</name>
<keyword evidence="10" id="KW-1185">Reference proteome</keyword>
<keyword evidence="7 8" id="KW-0472">Membrane</keyword>
<proteinExistence type="inferred from homology"/>
<feature type="transmembrane region" description="Helical" evidence="8">
    <location>
        <begin position="260"/>
        <end position="285"/>
    </location>
</feature>
<dbReference type="Pfam" id="PF03845">
    <property type="entry name" value="Spore_permease"/>
    <property type="match status" value="1"/>
</dbReference>
<evidence type="ECO:0000256" key="7">
    <source>
        <dbReference type="ARBA" id="ARBA00023136"/>
    </source>
</evidence>
<dbReference type="OrthoDB" id="2380240at2"/>
<dbReference type="InterPro" id="IPR004761">
    <property type="entry name" value="Spore_GerAB"/>
</dbReference>
<feature type="transmembrane region" description="Helical" evidence="8">
    <location>
        <begin position="217"/>
        <end position="240"/>
    </location>
</feature>
<feature type="transmembrane region" description="Helical" evidence="8">
    <location>
        <begin position="44"/>
        <end position="63"/>
    </location>
</feature>
<feature type="transmembrane region" description="Helical" evidence="8">
    <location>
        <begin position="143"/>
        <end position="164"/>
    </location>
</feature>
<gene>
    <name evidence="9" type="ORF">DT065_14890</name>
</gene>